<dbReference type="AlphaFoldDB" id="A0A6L3VPU0"/>
<evidence type="ECO:0008006" key="3">
    <source>
        <dbReference type="Google" id="ProtNLM"/>
    </source>
</evidence>
<comment type="caution">
    <text evidence="1">The sequence shown here is derived from an EMBL/GenBank/DDBJ whole genome shotgun (WGS) entry which is preliminary data.</text>
</comment>
<organism evidence="1 2">
    <name type="scientific">Actinomadura montaniterrae</name>
    <dbReference type="NCBI Taxonomy" id="1803903"/>
    <lineage>
        <taxon>Bacteria</taxon>
        <taxon>Bacillati</taxon>
        <taxon>Actinomycetota</taxon>
        <taxon>Actinomycetes</taxon>
        <taxon>Streptosporangiales</taxon>
        <taxon>Thermomonosporaceae</taxon>
        <taxon>Actinomadura</taxon>
    </lineage>
</organism>
<gene>
    <name evidence="1" type="ORF">F9B16_24415</name>
</gene>
<name>A0A6L3VPU0_9ACTN</name>
<sequence>MISGRLLDVAAVETAITGRTLYARAMIAAALQQGNAVAIPAPALAVGLARIPGPLRRQGLAALLGVAVVVVEPFGERDAAAAADLLAGARPPSTDITAAAVALAGRRRGWPILTDRAAELLALDAALRTEPLP</sequence>
<evidence type="ECO:0000313" key="1">
    <source>
        <dbReference type="EMBL" id="KAB2376982.1"/>
    </source>
</evidence>
<dbReference type="EMBL" id="WBMR01000076">
    <property type="protein sequence ID" value="KAB2376982.1"/>
    <property type="molecule type" value="Genomic_DNA"/>
</dbReference>
<evidence type="ECO:0000313" key="2">
    <source>
        <dbReference type="Proteomes" id="UP000483004"/>
    </source>
</evidence>
<dbReference type="RefSeq" id="WP_151542453.1">
    <property type="nucleotide sequence ID" value="NZ_WBMR01000076.1"/>
</dbReference>
<reference evidence="1 2" key="1">
    <citation type="submission" date="2019-09" db="EMBL/GenBank/DDBJ databases">
        <title>Actinomadura physcomitrii sp. nov., a novel actinomycete isolated from moss [Physcomitrium sphaericum (Ludw) Fuernr].</title>
        <authorList>
            <person name="Liu C."/>
            <person name="Zhuang X."/>
        </authorList>
    </citation>
    <scope>NUCLEOTIDE SEQUENCE [LARGE SCALE GENOMIC DNA]</scope>
    <source>
        <strain evidence="1 2">CYP1-1B</strain>
    </source>
</reference>
<proteinExistence type="predicted"/>
<keyword evidence="2" id="KW-1185">Reference proteome</keyword>
<protein>
    <recommendedName>
        <fullName evidence="3">Type II toxin-antitoxin system VapC family toxin</fullName>
    </recommendedName>
</protein>
<accession>A0A6L3VPU0</accession>
<dbReference type="Proteomes" id="UP000483004">
    <property type="component" value="Unassembled WGS sequence"/>
</dbReference>